<gene>
    <name evidence="2" type="ORF">GCM10010170_111530</name>
</gene>
<accession>A0ABP5V7V0</accession>
<keyword evidence="1" id="KW-0812">Transmembrane</keyword>
<reference evidence="3" key="1">
    <citation type="journal article" date="2019" name="Int. J. Syst. Evol. Microbiol.">
        <title>The Global Catalogue of Microorganisms (GCM) 10K type strain sequencing project: providing services to taxonomists for standard genome sequencing and annotation.</title>
        <authorList>
            <consortium name="The Broad Institute Genomics Platform"/>
            <consortium name="The Broad Institute Genome Sequencing Center for Infectious Disease"/>
            <person name="Wu L."/>
            <person name="Ma J."/>
        </authorList>
    </citation>
    <scope>NUCLEOTIDE SEQUENCE [LARGE SCALE GENOMIC DNA]</scope>
    <source>
        <strain evidence="3">JCM 3272</strain>
    </source>
</reference>
<evidence type="ECO:0000313" key="3">
    <source>
        <dbReference type="Proteomes" id="UP001501444"/>
    </source>
</evidence>
<name>A0ABP5V7V0_9ACTN</name>
<dbReference type="EMBL" id="BAAARV010000144">
    <property type="protein sequence ID" value="GAA2396056.1"/>
    <property type="molecule type" value="Genomic_DNA"/>
</dbReference>
<sequence>MARFVLVRSRWRAAAPLAVTLVFRALIVAYSLALGVRGGFVFVVFVVFGVTGLIGLIAFVTTLTAPPAELTAGGPRLRALAISPDLTDVAWSDVRAAWIAYLGSQRCLFVLAGERDRPYMAPIPDGPDAAAAVRELSGGTVTVADEPPPRPQTGSPVFRLSGYGRARPTPLLVGILPWVAILVMLPWLTHTPQPWDQTWWPTGH</sequence>
<evidence type="ECO:0000313" key="2">
    <source>
        <dbReference type="EMBL" id="GAA2396056.1"/>
    </source>
</evidence>
<feature type="transmembrane region" description="Helical" evidence="1">
    <location>
        <begin position="39"/>
        <end position="60"/>
    </location>
</feature>
<organism evidence="2 3">
    <name type="scientific">Dactylosporangium salmoneum</name>
    <dbReference type="NCBI Taxonomy" id="53361"/>
    <lineage>
        <taxon>Bacteria</taxon>
        <taxon>Bacillati</taxon>
        <taxon>Actinomycetota</taxon>
        <taxon>Actinomycetes</taxon>
        <taxon>Micromonosporales</taxon>
        <taxon>Micromonosporaceae</taxon>
        <taxon>Dactylosporangium</taxon>
    </lineage>
</organism>
<evidence type="ECO:0008006" key="4">
    <source>
        <dbReference type="Google" id="ProtNLM"/>
    </source>
</evidence>
<comment type="caution">
    <text evidence="2">The sequence shown here is derived from an EMBL/GenBank/DDBJ whole genome shotgun (WGS) entry which is preliminary data.</text>
</comment>
<feature type="transmembrane region" description="Helical" evidence="1">
    <location>
        <begin position="169"/>
        <end position="189"/>
    </location>
</feature>
<evidence type="ECO:0000256" key="1">
    <source>
        <dbReference type="SAM" id="Phobius"/>
    </source>
</evidence>
<protein>
    <recommendedName>
        <fullName evidence="4">PH domain-containing protein</fullName>
    </recommendedName>
</protein>
<keyword evidence="3" id="KW-1185">Reference proteome</keyword>
<feature type="transmembrane region" description="Helical" evidence="1">
    <location>
        <begin position="12"/>
        <end position="33"/>
    </location>
</feature>
<keyword evidence="1" id="KW-0472">Membrane</keyword>
<keyword evidence="1" id="KW-1133">Transmembrane helix</keyword>
<proteinExistence type="predicted"/>
<dbReference type="Proteomes" id="UP001501444">
    <property type="component" value="Unassembled WGS sequence"/>
</dbReference>